<dbReference type="OrthoDB" id="92161at2759"/>
<dbReference type="InterPro" id="IPR044992">
    <property type="entry name" value="ChyE-like"/>
</dbReference>
<evidence type="ECO:0000259" key="1">
    <source>
        <dbReference type="Pfam" id="PF00117"/>
    </source>
</evidence>
<reference evidence="2 3" key="1">
    <citation type="submission" date="2019-04" db="EMBL/GenBank/DDBJ databases">
        <title>Comparative genomics and transcriptomics to analyze fruiting body development in filamentous ascomycetes.</title>
        <authorList>
            <consortium name="DOE Joint Genome Institute"/>
            <person name="Lutkenhaus R."/>
            <person name="Traeger S."/>
            <person name="Breuer J."/>
            <person name="Kuo A."/>
            <person name="Lipzen A."/>
            <person name="Pangilinan J."/>
            <person name="Dilworth D."/>
            <person name="Sandor L."/>
            <person name="Poggeler S."/>
            <person name="Barry K."/>
            <person name="Grigoriev I.V."/>
            <person name="Nowrousian M."/>
        </authorList>
    </citation>
    <scope>NUCLEOTIDE SEQUENCE [LARGE SCALE GENOMIC DNA]</scope>
    <source>
        <strain evidence="2 3">CBS 389.68</strain>
    </source>
</reference>
<dbReference type="InterPro" id="IPR017926">
    <property type="entry name" value="GATASE"/>
</dbReference>
<dbReference type="GO" id="GO:0005829">
    <property type="term" value="C:cytosol"/>
    <property type="evidence" value="ECO:0007669"/>
    <property type="project" value="TreeGrafter"/>
</dbReference>
<dbReference type="PANTHER" id="PTHR42695:SF5">
    <property type="entry name" value="GLUTAMINE AMIDOTRANSFERASE YLR126C-RELATED"/>
    <property type="match status" value="1"/>
</dbReference>
<dbReference type="PROSITE" id="PS51273">
    <property type="entry name" value="GATASE_TYPE_1"/>
    <property type="match status" value="1"/>
</dbReference>
<keyword evidence="3" id="KW-1185">Reference proteome</keyword>
<dbReference type="AlphaFoldDB" id="A0A4S2N087"/>
<sequence>MTATSSTAPPPKPLRIAVLEADFPLDGTAAKYGSYGGVFGSLLTKAASALGWDASQHLQVSHYDVSRNQLFPQSLDDLDAILITGSRANAFDNIPWIVQLVDYTRNVLTTQTRVRVIGVCFGHQIISRALGCEVVRSEIGWEASVCPVPLNEHGSQLFEGKKTLNIFQMHRDIVTAVPKGAVNIGATDRCSIQGLYSPGKFISVQGHPEFTDEIVTEILTSRHDLGVFTDEEYGDMMGRVENEHDGVVIAKAFLRFVVEGLE</sequence>
<accession>A0A4S2N087</accession>
<dbReference type="CDD" id="cd01741">
    <property type="entry name" value="GATase1_1"/>
    <property type="match status" value="1"/>
</dbReference>
<dbReference type="Proteomes" id="UP000298138">
    <property type="component" value="Unassembled WGS sequence"/>
</dbReference>
<protein>
    <submittedName>
        <fullName evidence="2">Glutamine amidotransferas-like protein class-I</fullName>
    </submittedName>
</protein>
<dbReference type="EMBL" id="ML220115">
    <property type="protein sequence ID" value="TGZ82353.1"/>
    <property type="molecule type" value="Genomic_DNA"/>
</dbReference>
<evidence type="ECO:0000313" key="3">
    <source>
        <dbReference type="Proteomes" id="UP000298138"/>
    </source>
</evidence>
<proteinExistence type="predicted"/>
<dbReference type="Pfam" id="PF00117">
    <property type="entry name" value="GATase"/>
    <property type="match status" value="1"/>
</dbReference>
<dbReference type="SUPFAM" id="SSF52317">
    <property type="entry name" value="Class I glutamine amidotransferase-like"/>
    <property type="match status" value="1"/>
</dbReference>
<dbReference type="Gene3D" id="3.40.50.880">
    <property type="match status" value="1"/>
</dbReference>
<evidence type="ECO:0000313" key="2">
    <source>
        <dbReference type="EMBL" id="TGZ82353.1"/>
    </source>
</evidence>
<gene>
    <name evidence="2" type="ORF">EX30DRAFT_182659</name>
</gene>
<name>A0A4S2N087_9PEZI</name>
<organism evidence="2 3">
    <name type="scientific">Ascodesmis nigricans</name>
    <dbReference type="NCBI Taxonomy" id="341454"/>
    <lineage>
        <taxon>Eukaryota</taxon>
        <taxon>Fungi</taxon>
        <taxon>Dikarya</taxon>
        <taxon>Ascomycota</taxon>
        <taxon>Pezizomycotina</taxon>
        <taxon>Pezizomycetes</taxon>
        <taxon>Pezizales</taxon>
        <taxon>Ascodesmidaceae</taxon>
        <taxon>Ascodesmis</taxon>
    </lineage>
</organism>
<dbReference type="InParanoid" id="A0A4S2N087"/>
<dbReference type="PANTHER" id="PTHR42695">
    <property type="entry name" value="GLUTAMINE AMIDOTRANSFERASE YLR126C-RELATED"/>
    <property type="match status" value="1"/>
</dbReference>
<feature type="domain" description="Glutamine amidotransferase" evidence="1">
    <location>
        <begin position="59"/>
        <end position="211"/>
    </location>
</feature>
<dbReference type="InterPro" id="IPR029062">
    <property type="entry name" value="Class_I_gatase-like"/>
</dbReference>
<dbReference type="STRING" id="341454.A0A4S2N087"/>
<dbReference type="FunCoup" id="A0A4S2N087">
    <property type="interactions" value="99"/>
</dbReference>
<dbReference type="GO" id="GO:0005634">
    <property type="term" value="C:nucleus"/>
    <property type="evidence" value="ECO:0007669"/>
    <property type="project" value="TreeGrafter"/>
</dbReference>